<name>A0A2K3K361_TRIPR</name>
<organism evidence="1 2">
    <name type="scientific">Trifolium pratense</name>
    <name type="common">Red clover</name>
    <dbReference type="NCBI Taxonomy" id="57577"/>
    <lineage>
        <taxon>Eukaryota</taxon>
        <taxon>Viridiplantae</taxon>
        <taxon>Streptophyta</taxon>
        <taxon>Embryophyta</taxon>
        <taxon>Tracheophyta</taxon>
        <taxon>Spermatophyta</taxon>
        <taxon>Magnoliopsida</taxon>
        <taxon>eudicotyledons</taxon>
        <taxon>Gunneridae</taxon>
        <taxon>Pentapetalae</taxon>
        <taxon>rosids</taxon>
        <taxon>fabids</taxon>
        <taxon>Fabales</taxon>
        <taxon>Fabaceae</taxon>
        <taxon>Papilionoideae</taxon>
        <taxon>50 kb inversion clade</taxon>
        <taxon>NPAAA clade</taxon>
        <taxon>Hologalegina</taxon>
        <taxon>IRL clade</taxon>
        <taxon>Trifolieae</taxon>
        <taxon>Trifolium</taxon>
    </lineage>
</organism>
<reference evidence="1 2" key="1">
    <citation type="journal article" date="2014" name="Am. J. Bot.">
        <title>Genome assembly and annotation for red clover (Trifolium pratense; Fabaceae).</title>
        <authorList>
            <person name="Istvanek J."/>
            <person name="Jaros M."/>
            <person name="Krenek A."/>
            <person name="Repkova J."/>
        </authorList>
    </citation>
    <scope>NUCLEOTIDE SEQUENCE [LARGE SCALE GENOMIC DNA]</scope>
    <source>
        <strain evidence="2">cv. Tatra</strain>
        <tissue evidence="1">Young leaves</tissue>
    </source>
</reference>
<evidence type="ECO:0000313" key="2">
    <source>
        <dbReference type="Proteomes" id="UP000236291"/>
    </source>
</evidence>
<reference evidence="1 2" key="2">
    <citation type="journal article" date="2017" name="Front. Plant Sci.">
        <title>Gene Classification and Mining of Molecular Markers Useful in Red Clover (Trifolium pratense) Breeding.</title>
        <authorList>
            <person name="Istvanek J."/>
            <person name="Dluhosova J."/>
            <person name="Dluhos P."/>
            <person name="Patkova L."/>
            <person name="Nedelnik J."/>
            <person name="Repkova J."/>
        </authorList>
    </citation>
    <scope>NUCLEOTIDE SEQUENCE [LARGE SCALE GENOMIC DNA]</scope>
    <source>
        <strain evidence="2">cv. Tatra</strain>
        <tissue evidence="1">Young leaves</tissue>
    </source>
</reference>
<comment type="caution">
    <text evidence="1">The sequence shown here is derived from an EMBL/GenBank/DDBJ whole genome shotgun (WGS) entry which is preliminary data.</text>
</comment>
<accession>A0A2K3K361</accession>
<feature type="non-terminal residue" evidence="1">
    <location>
        <position position="94"/>
    </location>
</feature>
<dbReference type="Proteomes" id="UP000236291">
    <property type="component" value="Unassembled WGS sequence"/>
</dbReference>
<sequence>MALWNPGSNLLRFSAVTTPIDLVVHRCLSKSNLSSPPPLSPNQSSLKPRAATAINFLLRFVVQVVFANTVAYQFSLTSLIFHDLDFSLQIFYLR</sequence>
<protein>
    <submittedName>
        <fullName evidence="1">Uncharacterized protein</fullName>
    </submittedName>
</protein>
<evidence type="ECO:0000313" key="1">
    <source>
        <dbReference type="EMBL" id="PNX60733.1"/>
    </source>
</evidence>
<dbReference type="EMBL" id="ASHM01138188">
    <property type="protein sequence ID" value="PNX60733.1"/>
    <property type="molecule type" value="Genomic_DNA"/>
</dbReference>
<dbReference type="AlphaFoldDB" id="A0A2K3K361"/>
<proteinExistence type="predicted"/>
<gene>
    <name evidence="1" type="ORF">L195_g060328</name>
</gene>